<comment type="similarity">
    <text evidence="1">Belongs to the NAD(P)-dependent epimerase/dehydratase family.</text>
</comment>
<evidence type="ECO:0000313" key="3">
    <source>
        <dbReference type="EMBL" id="PST40497.1"/>
    </source>
</evidence>
<dbReference type="Gene3D" id="3.40.50.720">
    <property type="entry name" value="NAD(P)-binding Rossmann-like Domain"/>
    <property type="match status" value="1"/>
</dbReference>
<dbReference type="InterPro" id="IPR036291">
    <property type="entry name" value="NAD(P)-bd_dom_sf"/>
</dbReference>
<dbReference type="AlphaFoldDB" id="A0A2T3FYZ6"/>
<evidence type="ECO:0000256" key="1">
    <source>
        <dbReference type="ARBA" id="ARBA00007637"/>
    </source>
</evidence>
<protein>
    <submittedName>
        <fullName evidence="3">Nucleoside-diphosphate sugar epimerase</fullName>
    </submittedName>
</protein>
<dbReference type="SUPFAM" id="SSF51735">
    <property type="entry name" value="NAD(P)-binding Rossmann-fold domains"/>
    <property type="match status" value="1"/>
</dbReference>
<accession>A0A2T3FYZ6</accession>
<dbReference type="PANTHER" id="PTHR43000">
    <property type="entry name" value="DTDP-D-GLUCOSE 4,6-DEHYDRATASE-RELATED"/>
    <property type="match status" value="1"/>
</dbReference>
<evidence type="ECO:0000259" key="2">
    <source>
        <dbReference type="Pfam" id="PF01370"/>
    </source>
</evidence>
<feature type="domain" description="NAD-dependent epimerase/dehydratase" evidence="2">
    <location>
        <begin position="3"/>
        <end position="212"/>
    </location>
</feature>
<dbReference type="InterPro" id="IPR001509">
    <property type="entry name" value="Epimerase_deHydtase"/>
</dbReference>
<sequence length="277" mass="31427">MKILVTGANGYLGQGIVKQLIEDNNEVIACDLSLDNVDNRAKKVQADIFSLTNPYEYFGEPDVVLHLAWRNGFVHNAISHMEDLPSHYLFIKHLLDGGLKHIAVLGTMHEIGFYEGCINENTPTNPQSLYGISKDALRKATFLLCEEHKAICQWIRGYYIVGNSHYGSSIFSKITKAVQEGKTTFPFTTGTNQWDFIDYNDFSFQVASIVEQKKINGIINSCSGYPEKLSNRVEKFIKDEGYKIKLEYGAFPDRPYDSKAVWGSNKKIMEILNEKNY</sequence>
<dbReference type="RefSeq" id="WP_107030037.1">
    <property type="nucleotide sequence ID" value="NZ_PYLQ01000011.1"/>
</dbReference>
<dbReference type="Pfam" id="PF01370">
    <property type="entry name" value="Epimerase"/>
    <property type="match status" value="1"/>
</dbReference>
<dbReference type="Proteomes" id="UP000240974">
    <property type="component" value="Unassembled WGS sequence"/>
</dbReference>
<name>A0A2T3FYZ6_9FIRM</name>
<proteinExistence type="inferred from homology"/>
<comment type="caution">
    <text evidence="3">The sequence shown here is derived from an EMBL/GenBank/DDBJ whole genome shotgun (WGS) entry which is preliminary data.</text>
</comment>
<organism evidence="3 4">
    <name type="scientific">Faecalibacillus intestinalis</name>
    <dbReference type="NCBI Taxonomy" id="1982626"/>
    <lineage>
        <taxon>Bacteria</taxon>
        <taxon>Bacillati</taxon>
        <taxon>Bacillota</taxon>
        <taxon>Erysipelotrichia</taxon>
        <taxon>Erysipelotrichales</taxon>
        <taxon>Coprobacillaceae</taxon>
        <taxon>Faecalibacillus</taxon>
    </lineage>
</organism>
<reference evidence="3 4" key="1">
    <citation type="journal article" date="2019" name="Int. J. Syst. Evol. Microbiol.">
        <title>Faecalibacillus intestinalis gen. nov., sp. nov. and Faecalibacillus faecis sp. nov., isolated from human faeces.</title>
        <authorList>
            <person name="Seo B."/>
            <person name="Jeon K."/>
            <person name="Baek I."/>
            <person name="Lee Y.M."/>
            <person name="Baek K."/>
            <person name="Ko G."/>
        </authorList>
    </citation>
    <scope>NUCLEOTIDE SEQUENCE [LARGE SCALE GENOMIC DNA]</scope>
    <source>
        <strain evidence="3 4">SNUG30099</strain>
    </source>
</reference>
<gene>
    <name evidence="3" type="ORF">C7U54_08785</name>
</gene>
<keyword evidence="4" id="KW-1185">Reference proteome</keyword>
<evidence type="ECO:0000313" key="4">
    <source>
        <dbReference type="Proteomes" id="UP000240974"/>
    </source>
</evidence>
<dbReference type="EMBL" id="PYLQ01000011">
    <property type="protein sequence ID" value="PST40497.1"/>
    <property type="molecule type" value="Genomic_DNA"/>
</dbReference>